<gene>
    <name evidence="2" type="ORF">SsS58_08314</name>
</gene>
<reference evidence="3" key="1">
    <citation type="submission" date="2015-11" db="EMBL/GenBank/DDBJ databases">
        <authorList>
            <consortium name="Cross-ministerial Strategic Innovation Promotion Program (SIP) consortium"/>
            <person name="Tomihama T."/>
            <person name="Ikenaga M."/>
            <person name="Sakai M."/>
            <person name="Okubo T."/>
            <person name="Ikeda S."/>
        </authorList>
    </citation>
    <scope>NUCLEOTIDE SEQUENCE [LARGE SCALE GENOMIC DNA]</scope>
    <source>
        <strain evidence="3">S58</strain>
    </source>
</reference>
<comment type="caution">
    <text evidence="2">The sequence shown here is derived from an EMBL/GenBank/DDBJ whole genome shotgun (WGS) entry which is preliminary data.</text>
</comment>
<dbReference type="Pfam" id="PF10592">
    <property type="entry name" value="AIPR"/>
    <property type="match status" value="1"/>
</dbReference>
<reference evidence="3" key="3">
    <citation type="submission" date="2016-02" db="EMBL/GenBank/DDBJ databases">
        <title>Draft genome of pathogenic Streptomyces sp. in Japan.</title>
        <authorList>
            <person name="Tomihama T."/>
            <person name="Ikenaga M."/>
            <person name="Sakai M."/>
            <person name="Okubo T."/>
            <person name="Ikeda S."/>
        </authorList>
    </citation>
    <scope>NUCLEOTIDE SEQUENCE [LARGE SCALE GENOMIC DNA]</scope>
    <source>
        <strain evidence="3">S58</strain>
    </source>
</reference>
<name>A0A100JY73_STRSC</name>
<dbReference type="Proteomes" id="UP000067448">
    <property type="component" value="Unassembled WGS sequence"/>
</dbReference>
<protein>
    <submittedName>
        <fullName evidence="2">AIPR protein</fullName>
    </submittedName>
</protein>
<dbReference type="InterPro" id="IPR018891">
    <property type="entry name" value="AIPR_C"/>
</dbReference>
<evidence type="ECO:0000313" key="3">
    <source>
        <dbReference type="Proteomes" id="UP000067448"/>
    </source>
</evidence>
<sequence>MAKGAQSMPLEVQHVKRALLREFKDRISMEDFEKKDPTERETALLSRAVSAKAARILADCTSDEAAAWVIDGRDDFGIDCVAFSASGSELWLIQAKWKDKGTAGFDTEAALKLVHGLKKLDNRDLDHFNERLQLLADRVHGVLRLPTCKVNLVVALMGDGRLSVETRNILDEAANEFGGRGRSVEYRVLDQRDFHRAIQEDLEPQPITLKATMDREWYSRETPYKAVIGEVSADQLARWYGGRSDGEDHDKGHGERLYDRNVRKSLGLTGVNQTMVESMLGDPEGFLYRHNGITVQCDRVEQEYHAKRAVGQPTTLTLHNASVVNGAQTVSSAFRAYERDPEAVAEAYVLVRIICLEGAPEGFGRSITKATNTQNHMERRDFIAIDTVQSEIQKDFSLSLDKEYVFRRGELDPAPESGCSVTEAATALACMHRDSSLAVRVKGSTNALWEEGRGGAYTLLFGQQPSAQQIWRAVQVFRLVRDQLTELRAKFTGRRAAVVDSGALLVVHLVFQRIGRDKFDEPDDEWATVLDEVPGQVSAVLLCLITMVDTLFTSKSYVTSTFANEERCARLVSAVLGVLERGTGPDSPMNLKALMEGTGPKRQRRPQTVRLLVDHDAINDGTPLVYAPSTVEELAIGAWLDEDPRRRRATWVNDRRTPILWEADGKRYSPTGLVSQMWNAADWKEQWSAVQGPKQWRVPGDGTLVEIAERLWQEIADAGEPGEESTA</sequence>
<dbReference type="EMBL" id="BCMM01000068">
    <property type="protein sequence ID" value="GAQ67856.1"/>
    <property type="molecule type" value="Genomic_DNA"/>
</dbReference>
<accession>A0A100JY73</accession>
<dbReference type="OrthoDB" id="9806213at2"/>
<feature type="domain" description="Abortive phage infection protein C-terminal" evidence="1">
    <location>
        <begin position="259"/>
        <end position="487"/>
    </location>
</feature>
<evidence type="ECO:0000259" key="1">
    <source>
        <dbReference type="Pfam" id="PF10592"/>
    </source>
</evidence>
<dbReference type="AlphaFoldDB" id="A0A100JY73"/>
<evidence type="ECO:0000313" key="2">
    <source>
        <dbReference type="EMBL" id="GAQ67856.1"/>
    </source>
</evidence>
<reference evidence="2 3" key="2">
    <citation type="journal article" date="2016" name="Genome Announc.">
        <title>Draft Genome Sequences of Streptomyces scabiei S58, Streptomyces turgidiscabies T45, and Streptomyces acidiscabies a10, the Pathogens of Potato Common Scab, Isolated in Japan.</title>
        <authorList>
            <person name="Tomihama T."/>
            <person name="Nishi Y."/>
            <person name="Sakai M."/>
            <person name="Ikenaga M."/>
            <person name="Okubo T."/>
            <person name="Ikeda S."/>
        </authorList>
    </citation>
    <scope>NUCLEOTIDE SEQUENCE [LARGE SCALE GENOMIC DNA]</scope>
    <source>
        <strain evidence="2 3">S58</strain>
    </source>
</reference>
<proteinExistence type="predicted"/>
<dbReference type="RefSeq" id="WP_059084791.1">
    <property type="nucleotide sequence ID" value="NZ_BCMM01000068.1"/>
</dbReference>
<organism evidence="2 3">
    <name type="scientific">Streptomyces scabiei</name>
    <dbReference type="NCBI Taxonomy" id="1930"/>
    <lineage>
        <taxon>Bacteria</taxon>
        <taxon>Bacillati</taxon>
        <taxon>Actinomycetota</taxon>
        <taxon>Actinomycetes</taxon>
        <taxon>Kitasatosporales</taxon>
        <taxon>Streptomycetaceae</taxon>
        <taxon>Streptomyces</taxon>
    </lineage>
</organism>